<evidence type="ECO:0000313" key="4">
    <source>
        <dbReference type="EMBL" id="EFL52855.1"/>
    </source>
</evidence>
<dbReference type="Gene3D" id="3.30.750.24">
    <property type="entry name" value="STAS domain"/>
    <property type="match status" value="1"/>
</dbReference>
<organism evidence="4 5">
    <name type="scientific">Solidesulfovibrio fructosivorans JJ]</name>
    <dbReference type="NCBI Taxonomy" id="596151"/>
    <lineage>
        <taxon>Bacteria</taxon>
        <taxon>Pseudomonadati</taxon>
        <taxon>Thermodesulfobacteriota</taxon>
        <taxon>Desulfovibrionia</taxon>
        <taxon>Desulfovibrionales</taxon>
        <taxon>Desulfovibrionaceae</taxon>
        <taxon>Solidesulfovibrio</taxon>
    </lineage>
</organism>
<evidence type="ECO:0000256" key="2">
    <source>
        <dbReference type="RuleBase" id="RU003749"/>
    </source>
</evidence>
<proteinExistence type="inferred from homology"/>
<comment type="similarity">
    <text evidence="1 2">Belongs to the anti-sigma-factor antagonist family.</text>
</comment>
<dbReference type="eggNOG" id="COG1366">
    <property type="taxonomic scope" value="Bacteria"/>
</dbReference>
<protein>
    <recommendedName>
        <fullName evidence="2">Anti-sigma factor antagonist</fullName>
    </recommendedName>
</protein>
<dbReference type="OrthoDB" id="5456609at2"/>
<dbReference type="InterPro" id="IPR003658">
    <property type="entry name" value="Anti-sigma_ant"/>
</dbReference>
<dbReference type="AlphaFoldDB" id="E1JS86"/>
<dbReference type="RefSeq" id="WP_005990758.1">
    <property type="nucleotide sequence ID" value="NZ_AECZ01000002.1"/>
</dbReference>
<dbReference type="SUPFAM" id="SSF52091">
    <property type="entry name" value="SpoIIaa-like"/>
    <property type="match status" value="1"/>
</dbReference>
<dbReference type="CDD" id="cd07043">
    <property type="entry name" value="STAS_anti-anti-sigma_factors"/>
    <property type="match status" value="1"/>
</dbReference>
<dbReference type="InterPro" id="IPR002645">
    <property type="entry name" value="STAS_dom"/>
</dbReference>
<dbReference type="Proteomes" id="UP000006250">
    <property type="component" value="Unassembled WGS sequence"/>
</dbReference>
<evidence type="ECO:0000259" key="3">
    <source>
        <dbReference type="PROSITE" id="PS50801"/>
    </source>
</evidence>
<evidence type="ECO:0000313" key="5">
    <source>
        <dbReference type="Proteomes" id="UP000006250"/>
    </source>
</evidence>
<evidence type="ECO:0000256" key="1">
    <source>
        <dbReference type="ARBA" id="ARBA00009013"/>
    </source>
</evidence>
<comment type="caution">
    <text evidence="4">The sequence shown here is derived from an EMBL/GenBank/DDBJ whole genome shotgun (WGS) entry which is preliminary data.</text>
</comment>
<feature type="domain" description="STAS" evidence="3">
    <location>
        <begin position="20"/>
        <end position="112"/>
    </location>
</feature>
<dbReference type="NCBIfam" id="TIGR00377">
    <property type="entry name" value="ant_ant_sig"/>
    <property type="match status" value="1"/>
</dbReference>
<dbReference type="EMBL" id="AECZ01000002">
    <property type="protein sequence ID" value="EFL52855.1"/>
    <property type="molecule type" value="Genomic_DNA"/>
</dbReference>
<dbReference type="PROSITE" id="PS50801">
    <property type="entry name" value="STAS"/>
    <property type="match status" value="1"/>
</dbReference>
<reference evidence="4 5" key="1">
    <citation type="submission" date="2010-08" db="EMBL/GenBank/DDBJ databases">
        <title>The draft genome of Desulfovibrio fructosovorans JJ.</title>
        <authorList>
            <consortium name="US DOE Joint Genome Institute (JGI-PGF)"/>
            <person name="Lucas S."/>
            <person name="Copeland A."/>
            <person name="Lapidus A."/>
            <person name="Cheng J.-F."/>
            <person name="Bruce D."/>
            <person name="Goodwin L."/>
            <person name="Pitluck S."/>
            <person name="Land M.L."/>
            <person name="Hauser L."/>
            <person name="Chang Y.-J."/>
            <person name="Jeffries C."/>
            <person name="Wall J.D."/>
            <person name="Stahl D.A."/>
            <person name="Arkin A.P."/>
            <person name="Dehal P."/>
            <person name="Stolyar S.M."/>
            <person name="Hazen T.C."/>
            <person name="Woyke T.J."/>
        </authorList>
    </citation>
    <scope>NUCLEOTIDE SEQUENCE [LARGE SCALE GENOMIC DNA]</scope>
    <source>
        <strain evidence="4 5">JJ</strain>
    </source>
</reference>
<gene>
    <name evidence="4" type="ORF">DesfrDRAFT_0485</name>
</gene>
<dbReference type="InterPro" id="IPR036513">
    <property type="entry name" value="STAS_dom_sf"/>
</dbReference>
<keyword evidence="5" id="KW-1185">Reference proteome</keyword>
<accession>E1JS86</accession>
<name>E1JS86_SOLFR</name>
<dbReference type="STRING" id="596151.DesfrDRAFT_0485"/>
<dbReference type="Pfam" id="PF01740">
    <property type="entry name" value="STAS"/>
    <property type="match status" value="1"/>
</dbReference>
<dbReference type="GO" id="GO:0043856">
    <property type="term" value="F:anti-sigma factor antagonist activity"/>
    <property type="evidence" value="ECO:0007669"/>
    <property type="project" value="InterPro"/>
</dbReference>
<dbReference type="PANTHER" id="PTHR33495">
    <property type="entry name" value="ANTI-SIGMA FACTOR ANTAGONIST TM_1081-RELATED-RELATED"/>
    <property type="match status" value="1"/>
</dbReference>
<sequence>MDLTTTLHGTCLVVEIHSPEVDHTVSEDFKEAVLARFETSGARELLLDLGPVSFLDSKAIGAMVSVRKTVTAKGGKLGLYGLQPNVAKIIRVVTLGTLFEVYPDLQTALERACG</sequence>